<dbReference type="GO" id="GO:0005524">
    <property type="term" value="F:ATP binding"/>
    <property type="evidence" value="ECO:0007669"/>
    <property type="project" value="UniProtKB-KW"/>
</dbReference>
<evidence type="ECO:0000259" key="4">
    <source>
        <dbReference type="PROSITE" id="PS51194"/>
    </source>
</evidence>
<protein>
    <submittedName>
        <fullName evidence="5">DEAD/DEAH box helicase</fullName>
    </submittedName>
</protein>
<evidence type="ECO:0000259" key="3">
    <source>
        <dbReference type="PROSITE" id="PS51192"/>
    </source>
</evidence>
<dbReference type="GO" id="GO:0016887">
    <property type="term" value="F:ATP hydrolysis activity"/>
    <property type="evidence" value="ECO:0007669"/>
    <property type="project" value="TreeGrafter"/>
</dbReference>
<dbReference type="PANTHER" id="PTHR47962">
    <property type="entry name" value="ATP-DEPENDENT HELICASE LHR-RELATED-RELATED"/>
    <property type="match status" value="1"/>
</dbReference>
<dbReference type="Pfam" id="PF00271">
    <property type="entry name" value="Helicase_C"/>
    <property type="match status" value="1"/>
</dbReference>
<comment type="caution">
    <text evidence="5">The sequence shown here is derived from an EMBL/GenBank/DDBJ whole genome shotgun (WGS) entry which is preliminary data.</text>
</comment>
<dbReference type="Gene3D" id="3.40.50.300">
    <property type="entry name" value="P-loop containing nucleotide triphosphate hydrolases"/>
    <property type="match status" value="2"/>
</dbReference>
<dbReference type="SUPFAM" id="SSF52540">
    <property type="entry name" value="P-loop containing nucleoside triphosphate hydrolases"/>
    <property type="match status" value="1"/>
</dbReference>
<feature type="domain" description="Helicase C-terminal" evidence="4">
    <location>
        <begin position="255"/>
        <end position="406"/>
    </location>
</feature>
<dbReference type="EMBL" id="VXMH01000076">
    <property type="protein sequence ID" value="MYC96285.1"/>
    <property type="molecule type" value="Genomic_DNA"/>
</dbReference>
<dbReference type="InterPro" id="IPR027417">
    <property type="entry name" value="P-loop_NTPase"/>
</dbReference>
<dbReference type="SMART" id="SM00490">
    <property type="entry name" value="HELICc"/>
    <property type="match status" value="1"/>
</dbReference>
<reference evidence="5" key="1">
    <citation type="submission" date="2019-09" db="EMBL/GenBank/DDBJ databases">
        <title>Characterisation of the sponge microbiome using genome-centric metagenomics.</title>
        <authorList>
            <person name="Engelberts J.P."/>
            <person name="Robbins S.J."/>
            <person name="De Goeij J.M."/>
            <person name="Aranda M."/>
            <person name="Bell S.C."/>
            <person name="Webster N.S."/>
        </authorList>
    </citation>
    <scope>NUCLEOTIDE SEQUENCE</scope>
    <source>
        <strain evidence="5">SB0661_bin_32</strain>
    </source>
</reference>
<evidence type="ECO:0000256" key="2">
    <source>
        <dbReference type="ARBA" id="ARBA00022840"/>
    </source>
</evidence>
<dbReference type="Pfam" id="PF00270">
    <property type="entry name" value="DEAD"/>
    <property type="match status" value="1"/>
</dbReference>
<dbReference type="GO" id="GO:0004386">
    <property type="term" value="F:helicase activity"/>
    <property type="evidence" value="ECO:0007669"/>
    <property type="project" value="UniProtKB-KW"/>
</dbReference>
<dbReference type="PROSITE" id="PS51194">
    <property type="entry name" value="HELICASE_CTER"/>
    <property type="match status" value="1"/>
</dbReference>
<dbReference type="PROSITE" id="PS51192">
    <property type="entry name" value="HELICASE_ATP_BIND_1"/>
    <property type="match status" value="1"/>
</dbReference>
<feature type="domain" description="Helicase ATP-binding" evidence="3">
    <location>
        <begin position="33"/>
        <end position="214"/>
    </location>
</feature>
<dbReference type="CDD" id="cd18796">
    <property type="entry name" value="SF2_C_LHR"/>
    <property type="match status" value="1"/>
</dbReference>
<evidence type="ECO:0000256" key="1">
    <source>
        <dbReference type="ARBA" id="ARBA00022741"/>
    </source>
</evidence>
<dbReference type="InterPro" id="IPR001650">
    <property type="entry name" value="Helicase_C-like"/>
</dbReference>
<evidence type="ECO:0000313" key="5">
    <source>
        <dbReference type="EMBL" id="MYC96285.1"/>
    </source>
</evidence>
<accession>A0A6B1DAG0</accession>
<name>A0A6B1DAG0_9CHLR</name>
<dbReference type="GO" id="GO:0003677">
    <property type="term" value="F:DNA binding"/>
    <property type="evidence" value="ECO:0007669"/>
    <property type="project" value="TreeGrafter"/>
</dbReference>
<dbReference type="SMART" id="SM00487">
    <property type="entry name" value="DEXDc"/>
    <property type="match status" value="1"/>
</dbReference>
<sequence length="743" mass="83672">MNDEFSLLHPAVQKWVYKQGWRDLRAIQKRATKPILSGKTDVVISAPTAGGKTEAVFLPACSATAGESDGFGILYISPLKALINDQYRRLESLCEMLDMKVTPWHGDSPQSKKRAARQFPEGILLITPESLEARLIRDAGWVRAAFESLKYVVIDEYHAFIGFERGHHLQSLLTRLEHLLGRQRTPIPRLALSATLGDMDGVLRFLRPDNDFPCKLIVDSEGRGALRMQVRGYIDYASSETRALNELTAPTDQRVARDLFEVLRGDSHLVFANSRGRTELYAALLSDLCEKDFLPNEFFPHHGSLSKELRGALERRLQKEKLPTTAVCTMTLELGIDIGKVNSIAQVTAPHSVASLRQRLGRSGRRGDPAILRMFIAERELTANASLSDKLRIELLQCVAMIHLLLRKWYEPADTRLFHFSTLLHQILAIIAQWGGVGADQLWSLLCRFGPFEKVTVEHFKTLLTDMGQRRLITQLSSGELVLAEQGENLVNHFSFYSVFHASQDYRIVVKEGGKTLGTLPVDSPVAQEQHIVFGGRRWKVMDIDVERKVIYVSPAAGGKPPVFHGSGMSVHERVRQEMLKLYLEGDYRVDVRGTKIDFMDDTARKLFQEGLTTFRDLKLESRRIVSNGKYVYLIPWTGDQIVNTLTMLMVRAGYTASNFAGIIEIHDASHAAVSKRLKAFVEDRRVSNTDLARLVKDKHTEKYDHLLPEGLLDEGYGAKAFDVSGTKEWLVMANRMNLLQPG</sequence>
<dbReference type="AlphaFoldDB" id="A0A6B1DAG0"/>
<organism evidence="5">
    <name type="scientific">Caldilineaceae bacterium SB0661_bin_32</name>
    <dbReference type="NCBI Taxonomy" id="2605255"/>
    <lineage>
        <taxon>Bacteria</taxon>
        <taxon>Bacillati</taxon>
        <taxon>Chloroflexota</taxon>
        <taxon>Caldilineae</taxon>
        <taxon>Caldilineales</taxon>
        <taxon>Caldilineaceae</taxon>
    </lineage>
</organism>
<proteinExistence type="predicted"/>
<keyword evidence="5" id="KW-0378">Hydrolase</keyword>
<keyword evidence="5" id="KW-0347">Helicase</keyword>
<dbReference type="InterPro" id="IPR011545">
    <property type="entry name" value="DEAD/DEAH_box_helicase_dom"/>
</dbReference>
<keyword evidence="2" id="KW-0067">ATP-binding</keyword>
<gene>
    <name evidence="5" type="ORF">F4X14_15080</name>
</gene>
<dbReference type="PANTHER" id="PTHR47962:SF5">
    <property type="entry name" value="ATP-DEPENDENT HELICASE LHR-RELATED"/>
    <property type="match status" value="1"/>
</dbReference>
<dbReference type="InterPro" id="IPR052511">
    <property type="entry name" value="ATP-dep_Helicase"/>
</dbReference>
<keyword evidence="1" id="KW-0547">Nucleotide-binding</keyword>
<dbReference type="InterPro" id="IPR014001">
    <property type="entry name" value="Helicase_ATP-bd"/>
</dbReference>